<dbReference type="InterPro" id="IPR013824">
    <property type="entry name" value="Topo_IA_cen_sub1"/>
</dbReference>
<accession>A0AAE1QNC3</accession>
<dbReference type="Gene3D" id="3.40.50.140">
    <property type="match status" value="1"/>
</dbReference>
<protein>
    <recommendedName>
        <fullName evidence="3 7">DNA topoisomerase</fullName>
        <ecNumber evidence="3 7">5.6.2.1</ecNumber>
    </recommendedName>
</protein>
<dbReference type="Gene3D" id="2.70.20.10">
    <property type="entry name" value="Topoisomerase I, domain 3"/>
    <property type="match status" value="1"/>
</dbReference>
<dbReference type="InterPro" id="IPR013826">
    <property type="entry name" value="Topo_IA_cen_sub3"/>
</dbReference>
<evidence type="ECO:0000256" key="2">
    <source>
        <dbReference type="ARBA" id="ARBA00009446"/>
    </source>
</evidence>
<evidence type="ECO:0000256" key="4">
    <source>
        <dbReference type="ARBA" id="ARBA00023029"/>
    </source>
</evidence>
<dbReference type="InterPro" id="IPR023406">
    <property type="entry name" value="Topo_IA_AS"/>
</dbReference>
<dbReference type="SMART" id="SM00493">
    <property type="entry name" value="TOPRIM"/>
    <property type="match status" value="1"/>
</dbReference>
<dbReference type="SUPFAM" id="SSF56712">
    <property type="entry name" value="Prokaryotic type I DNA topoisomerase"/>
    <property type="match status" value="1"/>
</dbReference>
<dbReference type="InterPro" id="IPR023405">
    <property type="entry name" value="Topo_IA_core_domain"/>
</dbReference>
<dbReference type="FunFam" id="3.40.50.140:FF:000003">
    <property type="entry name" value="DNA topoisomerase"/>
    <property type="match status" value="1"/>
</dbReference>
<evidence type="ECO:0000313" key="10">
    <source>
        <dbReference type="EMBL" id="KAK4336755.1"/>
    </source>
</evidence>
<reference evidence="10" key="1">
    <citation type="submission" date="2023-12" db="EMBL/GenBank/DDBJ databases">
        <title>Genome assembly of Anisodus tanguticus.</title>
        <authorList>
            <person name="Wang Y.-J."/>
        </authorList>
    </citation>
    <scope>NUCLEOTIDE SEQUENCE</scope>
    <source>
        <strain evidence="10">KB-2021</strain>
        <tissue evidence="10">Leaf</tissue>
    </source>
</reference>
<dbReference type="PANTHER" id="PTHR11390:SF21">
    <property type="entry name" value="DNA TOPOISOMERASE 3-ALPHA"/>
    <property type="match status" value="1"/>
</dbReference>
<keyword evidence="11" id="KW-1185">Reference proteome</keyword>
<dbReference type="Gene3D" id="1.10.460.10">
    <property type="entry name" value="Topoisomerase I, domain 2"/>
    <property type="match status" value="1"/>
</dbReference>
<dbReference type="CDD" id="cd03362">
    <property type="entry name" value="TOPRIM_TopoIA_TopoIII"/>
    <property type="match status" value="1"/>
</dbReference>
<dbReference type="GO" id="GO:0006281">
    <property type="term" value="P:DNA repair"/>
    <property type="evidence" value="ECO:0007669"/>
    <property type="project" value="TreeGrafter"/>
</dbReference>
<evidence type="ECO:0000259" key="8">
    <source>
        <dbReference type="PROSITE" id="PS50880"/>
    </source>
</evidence>
<dbReference type="GO" id="GO:0006310">
    <property type="term" value="P:DNA recombination"/>
    <property type="evidence" value="ECO:0007669"/>
    <property type="project" value="TreeGrafter"/>
</dbReference>
<dbReference type="AlphaFoldDB" id="A0AAE1QNC3"/>
<dbReference type="Pfam" id="PF01131">
    <property type="entry name" value="Topoisom_bac"/>
    <property type="match status" value="1"/>
</dbReference>
<dbReference type="EMBL" id="JAVYJV010000095">
    <property type="protein sequence ID" value="KAK4336755.1"/>
    <property type="molecule type" value="Genomic_DNA"/>
</dbReference>
<evidence type="ECO:0000256" key="1">
    <source>
        <dbReference type="ARBA" id="ARBA00000213"/>
    </source>
</evidence>
<evidence type="ECO:0000259" key="9">
    <source>
        <dbReference type="PROSITE" id="PS52039"/>
    </source>
</evidence>
<dbReference type="GO" id="GO:0003917">
    <property type="term" value="F:DNA topoisomerase type I (single strand cut, ATP-independent) activity"/>
    <property type="evidence" value="ECO:0007669"/>
    <property type="project" value="UniProtKB-EC"/>
</dbReference>
<dbReference type="SMART" id="SM00436">
    <property type="entry name" value="TOP1Bc"/>
    <property type="match status" value="1"/>
</dbReference>
<dbReference type="PANTHER" id="PTHR11390">
    <property type="entry name" value="PROKARYOTIC DNA TOPOISOMERASE"/>
    <property type="match status" value="1"/>
</dbReference>
<dbReference type="PROSITE" id="PS52039">
    <property type="entry name" value="TOPO_IA_2"/>
    <property type="match status" value="1"/>
</dbReference>
<comment type="function">
    <text evidence="7">Introduces a single-strand break via transesterification at a target site in duplex DNA. Releases the supercoiling and torsional tension of DNA introduced during the DNA replication and transcription by transiently cleaving and rejoining one strand of the DNA duplex. The scissile phosphodiester is attacked by the catalytic tyrosine of the enzyme, resulting in the formation of a DNA-(5'-phosphotyrosyl)-enzyme intermediate and the expulsion of a 3'-OH DNA strand.</text>
</comment>
<proteinExistence type="inferred from homology"/>
<dbReference type="PRINTS" id="PR00417">
    <property type="entry name" value="PRTPISMRASEI"/>
</dbReference>
<dbReference type="InterPro" id="IPR000380">
    <property type="entry name" value="Topo_IA"/>
</dbReference>
<evidence type="ECO:0000256" key="5">
    <source>
        <dbReference type="ARBA" id="ARBA00023125"/>
    </source>
</evidence>
<feature type="domain" description="Topo IA-type catalytic" evidence="9">
    <location>
        <begin position="166"/>
        <end position="587"/>
    </location>
</feature>
<evidence type="ECO:0000313" key="11">
    <source>
        <dbReference type="Proteomes" id="UP001291623"/>
    </source>
</evidence>
<evidence type="ECO:0000256" key="7">
    <source>
        <dbReference type="RuleBase" id="RU362092"/>
    </source>
</evidence>
<dbReference type="Proteomes" id="UP001291623">
    <property type="component" value="Unassembled WGS sequence"/>
</dbReference>
<dbReference type="CDD" id="cd00186">
    <property type="entry name" value="TOP1Ac"/>
    <property type="match status" value="1"/>
</dbReference>
<dbReference type="GO" id="GO:0006265">
    <property type="term" value="P:DNA topological change"/>
    <property type="evidence" value="ECO:0007669"/>
    <property type="project" value="InterPro"/>
</dbReference>
<feature type="domain" description="Toprim" evidence="8">
    <location>
        <begin position="3"/>
        <end position="148"/>
    </location>
</feature>
<dbReference type="GO" id="GO:0005634">
    <property type="term" value="C:nucleus"/>
    <property type="evidence" value="ECO:0007669"/>
    <property type="project" value="TreeGrafter"/>
</dbReference>
<comment type="similarity">
    <text evidence="2 7">Belongs to the type IA topoisomerase family.</text>
</comment>
<keyword evidence="5 7" id="KW-0238">DNA-binding</keyword>
<dbReference type="PROSITE" id="PS00396">
    <property type="entry name" value="TOPO_IA_1"/>
    <property type="match status" value="1"/>
</dbReference>
<name>A0AAE1QNC3_9SOLA</name>
<dbReference type="Gene3D" id="1.10.290.10">
    <property type="entry name" value="Topoisomerase I, domain 4"/>
    <property type="match status" value="1"/>
</dbReference>
<dbReference type="SMART" id="SM00437">
    <property type="entry name" value="TOP1Ac"/>
    <property type="match status" value="1"/>
</dbReference>
<gene>
    <name evidence="10" type="ORF">RND71_043770</name>
</gene>
<dbReference type="GO" id="GO:0031422">
    <property type="term" value="C:RecQ family helicase-topoisomerase III complex"/>
    <property type="evidence" value="ECO:0007669"/>
    <property type="project" value="TreeGrafter"/>
</dbReference>
<evidence type="ECO:0000256" key="6">
    <source>
        <dbReference type="ARBA" id="ARBA00023235"/>
    </source>
</evidence>
<dbReference type="InterPro" id="IPR006171">
    <property type="entry name" value="TOPRIM_dom"/>
</dbReference>
<dbReference type="GO" id="GO:0003677">
    <property type="term" value="F:DNA binding"/>
    <property type="evidence" value="ECO:0007669"/>
    <property type="project" value="UniProtKB-KW"/>
</dbReference>
<keyword evidence="4 7" id="KW-0799">Topoisomerase</keyword>
<dbReference type="InterPro" id="IPR003601">
    <property type="entry name" value="Topo_IA_2"/>
</dbReference>
<keyword evidence="6 7" id="KW-0413">Isomerase</keyword>
<dbReference type="InterPro" id="IPR013497">
    <property type="entry name" value="Topo_IA_cen"/>
</dbReference>
<evidence type="ECO:0000256" key="3">
    <source>
        <dbReference type="ARBA" id="ARBA00012891"/>
    </source>
</evidence>
<dbReference type="InterPro" id="IPR013825">
    <property type="entry name" value="Topo_IA_cen_sub2"/>
</dbReference>
<comment type="caution">
    <text evidence="10">The sequence shown here is derived from an EMBL/GenBank/DDBJ whole genome shotgun (WGS) entry which is preliminary data.</text>
</comment>
<organism evidence="10 11">
    <name type="scientific">Anisodus tanguticus</name>
    <dbReference type="NCBI Taxonomy" id="243964"/>
    <lineage>
        <taxon>Eukaryota</taxon>
        <taxon>Viridiplantae</taxon>
        <taxon>Streptophyta</taxon>
        <taxon>Embryophyta</taxon>
        <taxon>Tracheophyta</taxon>
        <taxon>Spermatophyta</taxon>
        <taxon>Magnoliopsida</taxon>
        <taxon>eudicotyledons</taxon>
        <taxon>Gunneridae</taxon>
        <taxon>Pentapetalae</taxon>
        <taxon>asterids</taxon>
        <taxon>lamiids</taxon>
        <taxon>Solanales</taxon>
        <taxon>Solanaceae</taxon>
        <taxon>Solanoideae</taxon>
        <taxon>Hyoscyameae</taxon>
        <taxon>Anisodus</taxon>
    </lineage>
</organism>
<dbReference type="FunFam" id="1.10.290.10:FF:000001">
    <property type="entry name" value="DNA topoisomerase"/>
    <property type="match status" value="1"/>
</dbReference>
<dbReference type="EC" id="5.6.2.1" evidence="3 7"/>
<dbReference type="PROSITE" id="PS50880">
    <property type="entry name" value="TOPRIM"/>
    <property type="match status" value="1"/>
</dbReference>
<sequence length="600" mass="68832">MPIVLNVAEKNDAAKNIANIMSRGTSRMRNSYSKYNKIYEFQKNLPSLGQSKMIFTSVAGHLLDKDFNENNRKWFNVDPLDLFEAPIVDFVPDNFKDIKRTLEKEARTSNVLIIWTDCDREGENIGFEIIKVCSKINPRLKILRAKFSQITEQAVNNAINNLVEPDKRQSDAVEVRRELDLRIGAAFTRFQTMNLQKAVQAISQAKSVVSYGSCQFPTLGFIVDRFLEIKKFEPQNFWFIEVIDERMDCKVSFNWKRHRLFDMNTCTALYVKVLEDPLAKVSSVVSKPTTRYRPNPMDTVQLEKLASSKLKISSKKTMTIAEKLYQKGIISYPRTETNIFPPDLKLEPLVSEQTKDNKWGTFAQRVLNDGIHPRQGKKTDKAHPPIHPLKHVTNLENDEYKVYELIVRHFLACVSSDAIGKQMTVKININGEEFEANGLNVVHRNFLEVYIYQKWSDKELPNYIEGSSFMPQSILQQEGKTTAPALLTEADLINLMEKNGIGTDATHAEHIETIQKRFYAEMNKDRRFLPLKLGLGLVNGYTNMGFELSKPKLRAALERDLQAICDGQKNPKVVLQDQIKKSITSIVNYRQKTRPNDKSP</sequence>
<dbReference type="InterPro" id="IPR034144">
    <property type="entry name" value="TOPRIM_TopoIII"/>
</dbReference>
<comment type="catalytic activity">
    <reaction evidence="1 7">
        <text>ATP-independent breakage of single-stranded DNA, followed by passage and rejoining.</text>
        <dbReference type="EC" id="5.6.2.1"/>
    </reaction>
</comment>
<dbReference type="Pfam" id="PF01751">
    <property type="entry name" value="Toprim"/>
    <property type="match status" value="1"/>
</dbReference>
<dbReference type="InterPro" id="IPR003602">
    <property type="entry name" value="Topo_IA_DNA-bd_dom"/>
</dbReference>